<dbReference type="Proteomes" id="UP000545435">
    <property type="component" value="Unassembled WGS sequence"/>
</dbReference>
<keyword evidence="2" id="KW-1185">Reference proteome</keyword>
<name>A0A7L0D0U4_9CHAR</name>
<feature type="non-terminal residue" evidence="1">
    <location>
        <position position="119"/>
    </location>
</feature>
<dbReference type="AlphaFoldDB" id="A0A7L0D0U4"/>
<evidence type="ECO:0000313" key="1">
    <source>
        <dbReference type="EMBL" id="NXJ62800.1"/>
    </source>
</evidence>
<sequence>IHFLCSSAAASVGGTVSLMDTATSQIIYCFCTPPSHAVASPLQLVFTVDSVNWCLLLRGDKQQKADALAQSRARDSTIFIFYFNCCPLKDAFPKEPDLPLKSLQNLPRIQRCNTFSHDR</sequence>
<feature type="non-terminal residue" evidence="1">
    <location>
        <position position="1"/>
    </location>
</feature>
<evidence type="ECO:0000313" key="2">
    <source>
        <dbReference type="Proteomes" id="UP000545435"/>
    </source>
</evidence>
<accession>A0A7L0D0U4</accession>
<reference evidence="1 2" key="1">
    <citation type="submission" date="2019-09" db="EMBL/GenBank/DDBJ databases">
        <title>Bird 10,000 Genomes (B10K) Project - Family phase.</title>
        <authorList>
            <person name="Zhang G."/>
        </authorList>
    </citation>
    <scope>NUCLEOTIDE SEQUENCE [LARGE SCALE GENOMIC DNA]</scope>
    <source>
        <strain evidence="1">B10K-DU-006-20</strain>
        <tissue evidence="1">Mixed tissue sample</tissue>
    </source>
</reference>
<organism evidence="1 2">
    <name type="scientific">Rostratula benghalensis</name>
    <name type="common">greater painted-snipe</name>
    <dbReference type="NCBI Taxonomy" id="118793"/>
    <lineage>
        <taxon>Eukaryota</taxon>
        <taxon>Metazoa</taxon>
        <taxon>Chordata</taxon>
        <taxon>Craniata</taxon>
        <taxon>Vertebrata</taxon>
        <taxon>Euteleostomi</taxon>
        <taxon>Archelosauria</taxon>
        <taxon>Archosauria</taxon>
        <taxon>Dinosauria</taxon>
        <taxon>Saurischia</taxon>
        <taxon>Theropoda</taxon>
        <taxon>Coelurosauria</taxon>
        <taxon>Aves</taxon>
        <taxon>Neognathae</taxon>
        <taxon>Neoaves</taxon>
        <taxon>Charadriiformes</taxon>
        <taxon>Rostratulidae</taxon>
        <taxon>Rostratula</taxon>
    </lineage>
</organism>
<proteinExistence type="predicted"/>
<comment type="caution">
    <text evidence="1">The sequence shown here is derived from an EMBL/GenBank/DDBJ whole genome shotgun (WGS) entry which is preliminary data.</text>
</comment>
<dbReference type="EMBL" id="VXAI01000047">
    <property type="protein sequence ID" value="NXJ62800.1"/>
    <property type="molecule type" value="Genomic_DNA"/>
</dbReference>
<gene>
    <name evidence="1" type="primary">Wdr93</name>
    <name evidence="1" type="ORF">ROSBEN_R15662</name>
</gene>
<protein>
    <submittedName>
        <fullName evidence="1">WDR93 protein</fullName>
    </submittedName>
</protein>